<keyword evidence="4" id="KW-0576">Peroxisome</keyword>
<evidence type="ECO:0000313" key="8">
    <source>
        <dbReference type="RefSeq" id="XP_011314343.1"/>
    </source>
</evidence>
<dbReference type="Proteomes" id="UP000694866">
    <property type="component" value="Unplaced"/>
</dbReference>
<dbReference type="SUPFAM" id="SSF56801">
    <property type="entry name" value="Acetyl-CoA synthetase-like"/>
    <property type="match status" value="2"/>
</dbReference>
<dbReference type="InterPro" id="IPR045851">
    <property type="entry name" value="AMP-bd_C_sf"/>
</dbReference>
<evidence type="ECO:0000259" key="5">
    <source>
        <dbReference type="Pfam" id="PF00501"/>
    </source>
</evidence>
<feature type="domain" description="AMP-binding enzyme C-terminal" evidence="6">
    <location>
        <begin position="456"/>
        <end position="531"/>
    </location>
</feature>
<evidence type="ECO:0000256" key="4">
    <source>
        <dbReference type="ARBA" id="ARBA00023140"/>
    </source>
</evidence>
<dbReference type="OrthoDB" id="10253869at2759"/>
<reference evidence="8" key="1">
    <citation type="submission" date="2025-08" db="UniProtKB">
        <authorList>
            <consortium name="RefSeq"/>
        </authorList>
    </citation>
    <scope>IDENTIFICATION</scope>
    <source>
        <strain evidence="8">USDA-PBARC FA_bdor</strain>
        <tissue evidence="8">Whole organism</tissue>
    </source>
</reference>
<dbReference type="InterPro" id="IPR020845">
    <property type="entry name" value="AMP-binding_CS"/>
</dbReference>
<dbReference type="KEGG" id="fas:105273545"/>
<feature type="domain" description="AMP-dependent synthetase/ligase" evidence="5">
    <location>
        <begin position="599"/>
        <end position="938"/>
    </location>
</feature>
<dbReference type="AlphaFoldDB" id="A0A9R1TT69"/>
<protein>
    <recommendedName>
        <fullName evidence="9">Luciferin 4-monooxygenase</fullName>
    </recommendedName>
</protein>
<dbReference type="InterPro" id="IPR025110">
    <property type="entry name" value="AMP-bd_C"/>
</dbReference>
<dbReference type="RefSeq" id="XP_011314343.1">
    <property type="nucleotide sequence ID" value="XM_011316041.1"/>
</dbReference>
<dbReference type="PANTHER" id="PTHR24096">
    <property type="entry name" value="LONG-CHAIN-FATTY-ACID--COA LIGASE"/>
    <property type="match status" value="1"/>
</dbReference>
<proteinExistence type="inferred from homology"/>
<dbReference type="Gene3D" id="3.40.50.12780">
    <property type="entry name" value="N-terminal domain of ligase-like"/>
    <property type="match status" value="2"/>
</dbReference>
<keyword evidence="3" id="KW-0436">Ligase</keyword>
<dbReference type="InterPro" id="IPR042099">
    <property type="entry name" value="ANL_N_sf"/>
</dbReference>
<dbReference type="Pfam" id="PF13193">
    <property type="entry name" value="AMP-binding_C"/>
    <property type="match status" value="2"/>
</dbReference>
<dbReference type="PANTHER" id="PTHR24096:SF149">
    <property type="entry name" value="AMP-BINDING DOMAIN-CONTAINING PROTEIN-RELATED"/>
    <property type="match status" value="1"/>
</dbReference>
<evidence type="ECO:0000256" key="1">
    <source>
        <dbReference type="ARBA" id="ARBA00004275"/>
    </source>
</evidence>
<evidence type="ECO:0000313" key="7">
    <source>
        <dbReference type="Proteomes" id="UP000694866"/>
    </source>
</evidence>
<dbReference type="InterPro" id="IPR000873">
    <property type="entry name" value="AMP-dep_synth/lig_dom"/>
</dbReference>
<organism evidence="7 8">
    <name type="scientific">Fopius arisanus</name>
    <dbReference type="NCBI Taxonomy" id="64838"/>
    <lineage>
        <taxon>Eukaryota</taxon>
        <taxon>Metazoa</taxon>
        <taxon>Ecdysozoa</taxon>
        <taxon>Arthropoda</taxon>
        <taxon>Hexapoda</taxon>
        <taxon>Insecta</taxon>
        <taxon>Pterygota</taxon>
        <taxon>Neoptera</taxon>
        <taxon>Endopterygota</taxon>
        <taxon>Hymenoptera</taxon>
        <taxon>Apocrita</taxon>
        <taxon>Ichneumonoidea</taxon>
        <taxon>Braconidae</taxon>
        <taxon>Opiinae</taxon>
        <taxon>Fopius</taxon>
    </lineage>
</organism>
<dbReference type="Gene3D" id="3.30.300.30">
    <property type="match status" value="2"/>
</dbReference>
<dbReference type="Pfam" id="PF00501">
    <property type="entry name" value="AMP-binding"/>
    <property type="match status" value="2"/>
</dbReference>
<dbReference type="GO" id="GO:0005777">
    <property type="term" value="C:peroxisome"/>
    <property type="evidence" value="ECO:0007669"/>
    <property type="project" value="UniProtKB-SubCell"/>
</dbReference>
<name>A0A9R1TT69_9HYME</name>
<sequence>MFSSVEINVLDQLPKLTMKNGIIKAETYPYRQDENNIGKILLTGMRKNPKLVNQIDAATGKEDTFGEIADRTVKCAVWLVSQGVKPGDVVAICTHNHIDTVVPVVACLCIGAIFNPWWDHGLNRDTAKHFMALTTPKVIFINEDFIDIVSEVAHDLNMRLKIVGFGGNSKFECFDDIIRKCKPKDVESFQCTELSTNEKPAYIEYTSGSTGLPKGALHSHKSLFGNVMNVGTFGGCNNVVLCYSNLCWITGVLCTLSSIAYFQKRIIAAIFTPQSLCELVEKYKITWILTGTSAANRLLKSGLMGKYDLSSLKSVWIGGAVFKQEAQDALQAALPGAYVIQLYGTTETGGVSIHQTRKAKPNSVGTLARCFEMKIIDPDSDKVLSANEKGELCVKSPFMMTEYYKDPEKTRELIKADGWLHTGDQAYYDSDGAVYIIDRLKELIKWRGHHASPSVIEQMIMTYPGVTEAGVVGVPDWEDDERPIAFVAKSPEATISENDIKKMVQDNLPEQMWLRGGVRILDQMPHTASGKIARTVLKEMAKEFIRMSSTPVYKNGIWIGPKVAPEPDYFRLGEKLYRELEGSPEFIGQIDAITEKEDTFSSMLDRSVRCAIWLKKQGVQPGDVIGYCSKNNLDSFAPVCASFYIAAIFNPWWDSSLDGDIIRYFIEYTKPKVIFADEVSAEMILNFINYTDSNIKIVVFGEYRGLESFRDVIATINSEDVSNFQCTRVQSPHTSAIIMYTSGTTSKPKGVLYSNGSFGYMMSHFGYYEGKNVGIWFSTLCWISGLGGVIRSITQKMTFINNNCKTEEEACRMIEKFGGTWLSMGTAFANRLYKTDVIWRYDLSTVNRVAVGGGVLKSDVSVFFRRLFSNASITSLYGATELGITTSGLITDEKTTISGKVAQNYEIKVVDLDTNEIVGPHREGELYVRGAPRMICYWNNPEATAEAIDANGWYHTGDVGYYDEDGDFYITERIKELIKYRLHHVPPAAIESVIQEHPEITEVGVVGKPDNNDLEQPLAFVTKRPGAQVTEKEIMKLVADKLHDWMRLRGGVRFLDEMPRTASGKIAKRQLRALAKTMA</sequence>
<feature type="domain" description="AMP-dependent synthetase/ligase" evidence="5">
    <location>
        <begin position="56"/>
        <end position="404"/>
    </location>
</feature>
<dbReference type="GeneID" id="105273545"/>
<comment type="subcellular location">
    <subcellularLocation>
        <location evidence="1">Peroxisome</location>
    </subcellularLocation>
</comment>
<evidence type="ECO:0000256" key="3">
    <source>
        <dbReference type="ARBA" id="ARBA00022598"/>
    </source>
</evidence>
<accession>A0A9R1TT69</accession>
<keyword evidence="7" id="KW-1185">Reference proteome</keyword>
<dbReference type="GO" id="GO:0016405">
    <property type="term" value="F:CoA-ligase activity"/>
    <property type="evidence" value="ECO:0007669"/>
    <property type="project" value="TreeGrafter"/>
</dbReference>
<evidence type="ECO:0008006" key="9">
    <source>
        <dbReference type="Google" id="ProtNLM"/>
    </source>
</evidence>
<evidence type="ECO:0000256" key="2">
    <source>
        <dbReference type="ARBA" id="ARBA00006432"/>
    </source>
</evidence>
<feature type="domain" description="AMP-binding enzyme C-terminal" evidence="6">
    <location>
        <begin position="990"/>
        <end position="1065"/>
    </location>
</feature>
<evidence type="ECO:0000259" key="6">
    <source>
        <dbReference type="Pfam" id="PF13193"/>
    </source>
</evidence>
<dbReference type="PROSITE" id="PS00455">
    <property type="entry name" value="AMP_BINDING"/>
    <property type="match status" value="1"/>
</dbReference>
<comment type="similarity">
    <text evidence="2">Belongs to the ATP-dependent AMP-binding enzyme family.</text>
</comment>
<gene>
    <name evidence="8" type="primary">LOC105273545</name>
</gene>